<protein>
    <submittedName>
        <fullName evidence="1">Uncharacterized protein</fullName>
    </submittedName>
</protein>
<dbReference type="Proteomes" id="UP000828048">
    <property type="component" value="Chromosome 5"/>
</dbReference>
<sequence>MLGWRCHYKTSVQFRSWEFASSEKELALHNPTLEEKPQLSPANPIAQSALKSTFIAAAIRKCGGNEEKGNLLYTTFGSNGQWGLFDKQFGRSDAQEPDPEGRVLQWEKASVQEMKDKFTAIGFGPCQVISK</sequence>
<dbReference type="EMBL" id="CM037155">
    <property type="protein sequence ID" value="KAH7846408.1"/>
    <property type="molecule type" value="Genomic_DNA"/>
</dbReference>
<proteinExistence type="predicted"/>
<evidence type="ECO:0000313" key="1">
    <source>
        <dbReference type="EMBL" id="KAH7846408.1"/>
    </source>
</evidence>
<organism evidence="1 2">
    <name type="scientific">Vaccinium darrowii</name>
    <dbReference type="NCBI Taxonomy" id="229202"/>
    <lineage>
        <taxon>Eukaryota</taxon>
        <taxon>Viridiplantae</taxon>
        <taxon>Streptophyta</taxon>
        <taxon>Embryophyta</taxon>
        <taxon>Tracheophyta</taxon>
        <taxon>Spermatophyta</taxon>
        <taxon>Magnoliopsida</taxon>
        <taxon>eudicotyledons</taxon>
        <taxon>Gunneridae</taxon>
        <taxon>Pentapetalae</taxon>
        <taxon>asterids</taxon>
        <taxon>Ericales</taxon>
        <taxon>Ericaceae</taxon>
        <taxon>Vaccinioideae</taxon>
        <taxon>Vaccinieae</taxon>
        <taxon>Vaccinium</taxon>
    </lineage>
</organism>
<comment type="caution">
    <text evidence="1">The sequence shown here is derived from an EMBL/GenBank/DDBJ whole genome shotgun (WGS) entry which is preliminary data.</text>
</comment>
<gene>
    <name evidence="1" type="ORF">Vadar_013702</name>
</gene>
<reference evidence="1 2" key="1">
    <citation type="journal article" date="2021" name="Hortic Res">
        <title>High-quality reference genome and annotation aids understanding of berry development for evergreen blueberry (Vaccinium darrowii).</title>
        <authorList>
            <person name="Yu J."/>
            <person name="Hulse-Kemp A.M."/>
            <person name="Babiker E."/>
            <person name="Staton M."/>
        </authorList>
    </citation>
    <scope>NUCLEOTIDE SEQUENCE [LARGE SCALE GENOMIC DNA]</scope>
    <source>
        <strain evidence="2">cv. NJ 8807/NJ 8810</strain>
        <tissue evidence="1">Young leaf</tissue>
    </source>
</reference>
<keyword evidence="2" id="KW-1185">Reference proteome</keyword>
<accession>A0ACB7XZI7</accession>
<name>A0ACB7XZI7_9ERIC</name>
<evidence type="ECO:0000313" key="2">
    <source>
        <dbReference type="Proteomes" id="UP000828048"/>
    </source>
</evidence>